<sequence>MNRKVVLITIVVFLLFIGAGVVGVLALGTSTGLAMGGTTTAMAVASAEAPLRSQAGFIRNNSPWPVTITSIEVDDAGAAEAPLIYLSENNDEPPPAAGVVPVWATTPVTLPYTLPGGEIRFFGFAMVPQPAALATFDTITVKFEGPVPFEFESSYSGVALAASAGDFPADLVADDPREDESSVDLYLTVLRAAILSRDVAQIQRVIGPDATEADATAIRDSQAAYVADMPVDSESIDDDARAWRVQFFATDVAVDALPAMRLTWSDFRWSAALAN</sequence>
<dbReference type="Proteomes" id="UP000237983">
    <property type="component" value="Unassembled WGS sequence"/>
</dbReference>
<name>A0A2T0VJ27_9MICO</name>
<organism evidence="1 2">
    <name type="scientific">Glaciihabitans tibetensis</name>
    <dbReference type="NCBI Taxonomy" id="1266600"/>
    <lineage>
        <taxon>Bacteria</taxon>
        <taxon>Bacillati</taxon>
        <taxon>Actinomycetota</taxon>
        <taxon>Actinomycetes</taxon>
        <taxon>Micrococcales</taxon>
        <taxon>Microbacteriaceae</taxon>
        <taxon>Glaciihabitans</taxon>
    </lineage>
</organism>
<evidence type="ECO:0000313" key="1">
    <source>
        <dbReference type="EMBL" id="PRY70236.1"/>
    </source>
</evidence>
<dbReference type="RefSeq" id="WP_106209218.1">
    <property type="nucleotide sequence ID" value="NZ_PVTL01000001.1"/>
</dbReference>
<dbReference type="AlphaFoldDB" id="A0A2T0VJ27"/>
<dbReference type="EMBL" id="PVTL01000001">
    <property type="protein sequence ID" value="PRY70236.1"/>
    <property type="molecule type" value="Genomic_DNA"/>
</dbReference>
<comment type="caution">
    <text evidence="1">The sequence shown here is derived from an EMBL/GenBank/DDBJ whole genome shotgun (WGS) entry which is preliminary data.</text>
</comment>
<protein>
    <submittedName>
        <fullName evidence="1">Uncharacterized protein</fullName>
    </submittedName>
</protein>
<proteinExistence type="predicted"/>
<gene>
    <name evidence="1" type="ORF">B0I08_101364</name>
</gene>
<reference evidence="1 2" key="1">
    <citation type="submission" date="2018-03" db="EMBL/GenBank/DDBJ databases">
        <title>Genomic Encyclopedia of Type Strains, Phase III (KMG-III): the genomes of soil and plant-associated and newly described type strains.</title>
        <authorList>
            <person name="Whitman W."/>
        </authorList>
    </citation>
    <scope>NUCLEOTIDE SEQUENCE [LARGE SCALE GENOMIC DNA]</scope>
    <source>
        <strain evidence="1 2">CGMCC 1.12484</strain>
    </source>
</reference>
<evidence type="ECO:0000313" key="2">
    <source>
        <dbReference type="Proteomes" id="UP000237983"/>
    </source>
</evidence>
<accession>A0A2T0VJ27</accession>
<keyword evidence="2" id="KW-1185">Reference proteome</keyword>